<dbReference type="InterPro" id="IPR052158">
    <property type="entry name" value="INH-QAR"/>
</dbReference>
<feature type="domain" description="HTH araC/xylS-type" evidence="4">
    <location>
        <begin position="225"/>
        <end position="327"/>
    </location>
</feature>
<dbReference type="RefSeq" id="WP_189987722.1">
    <property type="nucleotide sequence ID" value="NZ_BMZS01000002.1"/>
</dbReference>
<keyword evidence="2" id="KW-0238">DNA-binding</keyword>
<dbReference type="InterPro" id="IPR002818">
    <property type="entry name" value="DJ-1/PfpI"/>
</dbReference>
<dbReference type="InterPro" id="IPR029062">
    <property type="entry name" value="Class_I_gatase-like"/>
</dbReference>
<dbReference type="Gene3D" id="1.10.10.60">
    <property type="entry name" value="Homeodomain-like"/>
    <property type="match status" value="2"/>
</dbReference>
<keyword evidence="3" id="KW-0804">Transcription</keyword>
<accession>A0A918XP64</accession>
<dbReference type="InterPro" id="IPR018062">
    <property type="entry name" value="HTH_AraC-typ_CS"/>
</dbReference>
<dbReference type="InterPro" id="IPR009057">
    <property type="entry name" value="Homeodomain-like_sf"/>
</dbReference>
<reference evidence="5" key="2">
    <citation type="submission" date="2020-09" db="EMBL/GenBank/DDBJ databases">
        <authorList>
            <person name="Sun Q."/>
            <person name="Kim S."/>
        </authorList>
    </citation>
    <scope>NUCLEOTIDE SEQUENCE</scope>
    <source>
        <strain evidence="5">KCTC 42651</strain>
    </source>
</reference>
<evidence type="ECO:0000256" key="1">
    <source>
        <dbReference type="ARBA" id="ARBA00023015"/>
    </source>
</evidence>
<evidence type="ECO:0000259" key="4">
    <source>
        <dbReference type="PROSITE" id="PS01124"/>
    </source>
</evidence>
<protein>
    <recommendedName>
        <fullName evidence="4">HTH araC/xylS-type domain-containing protein</fullName>
    </recommendedName>
</protein>
<comment type="caution">
    <text evidence="5">The sequence shown here is derived from an EMBL/GenBank/DDBJ whole genome shotgun (WGS) entry which is preliminary data.</text>
</comment>
<sequence>MATPLIRAVLLIRDGGFASAVAGPAEILRLAGVAPRVLAGRPTRPRFRVTIASPDGGLVACVGGLTAQAEAALADLGVPDLVLVGSSGISGKAIAVGPADAGVSGWLRAAYDGGAVIAAVCSGVFQLGRAGLLDGRRATTHWAYADDLRRLVPAADVRPARMVIDDDRIVTAGGVNAASDLALHLVERFCGREEARDLANALVLDLPRAAQSEYAGWLGPSGHGDDAVMRVQRAIAARPEAVAGVEALAASVGLSPRSLARRFRAATGETVIECIQRLRVARARELLESERLPVEAVSRRVGYEDVAFFRRLFRKYTGLTPSGHRQRFGLPDGGRPSAAGD</sequence>
<dbReference type="Proteomes" id="UP000630353">
    <property type="component" value="Unassembled WGS sequence"/>
</dbReference>
<keyword evidence="6" id="KW-1185">Reference proteome</keyword>
<proteinExistence type="predicted"/>
<dbReference type="SUPFAM" id="SSF46689">
    <property type="entry name" value="Homeodomain-like"/>
    <property type="match status" value="2"/>
</dbReference>
<name>A0A918XP64_9PROT</name>
<evidence type="ECO:0000256" key="3">
    <source>
        <dbReference type="ARBA" id="ARBA00023163"/>
    </source>
</evidence>
<dbReference type="PANTHER" id="PTHR43130:SF11">
    <property type="entry name" value="TRANSCRIPTIONAL REGULATORY PROTEIN"/>
    <property type="match status" value="1"/>
</dbReference>
<evidence type="ECO:0000256" key="2">
    <source>
        <dbReference type="ARBA" id="ARBA00023125"/>
    </source>
</evidence>
<gene>
    <name evidence="5" type="ORF">GCM10017083_08840</name>
</gene>
<dbReference type="Gene3D" id="3.40.50.880">
    <property type="match status" value="1"/>
</dbReference>
<evidence type="ECO:0000313" key="5">
    <source>
        <dbReference type="EMBL" id="GHD43121.1"/>
    </source>
</evidence>
<dbReference type="GO" id="GO:0003700">
    <property type="term" value="F:DNA-binding transcription factor activity"/>
    <property type="evidence" value="ECO:0007669"/>
    <property type="project" value="InterPro"/>
</dbReference>
<dbReference type="GO" id="GO:0043565">
    <property type="term" value="F:sequence-specific DNA binding"/>
    <property type="evidence" value="ECO:0007669"/>
    <property type="project" value="InterPro"/>
</dbReference>
<dbReference type="Pfam" id="PF12833">
    <property type="entry name" value="HTH_18"/>
    <property type="match status" value="1"/>
</dbReference>
<organism evidence="5 6">
    <name type="scientific">Thalassobaculum fulvum</name>
    <dbReference type="NCBI Taxonomy" id="1633335"/>
    <lineage>
        <taxon>Bacteria</taxon>
        <taxon>Pseudomonadati</taxon>
        <taxon>Pseudomonadota</taxon>
        <taxon>Alphaproteobacteria</taxon>
        <taxon>Rhodospirillales</taxon>
        <taxon>Thalassobaculaceae</taxon>
        <taxon>Thalassobaculum</taxon>
    </lineage>
</organism>
<dbReference type="InterPro" id="IPR018060">
    <property type="entry name" value="HTH_AraC"/>
</dbReference>
<dbReference type="PROSITE" id="PS00041">
    <property type="entry name" value="HTH_ARAC_FAMILY_1"/>
    <property type="match status" value="1"/>
</dbReference>
<dbReference type="AlphaFoldDB" id="A0A918XP64"/>
<keyword evidence="1" id="KW-0805">Transcription regulation</keyword>
<dbReference type="Pfam" id="PF01965">
    <property type="entry name" value="DJ-1_PfpI"/>
    <property type="match status" value="1"/>
</dbReference>
<dbReference type="SMART" id="SM00342">
    <property type="entry name" value="HTH_ARAC"/>
    <property type="match status" value="1"/>
</dbReference>
<evidence type="ECO:0000313" key="6">
    <source>
        <dbReference type="Proteomes" id="UP000630353"/>
    </source>
</evidence>
<dbReference type="PROSITE" id="PS01124">
    <property type="entry name" value="HTH_ARAC_FAMILY_2"/>
    <property type="match status" value="1"/>
</dbReference>
<dbReference type="PANTHER" id="PTHR43130">
    <property type="entry name" value="ARAC-FAMILY TRANSCRIPTIONAL REGULATOR"/>
    <property type="match status" value="1"/>
</dbReference>
<dbReference type="EMBL" id="BMZS01000002">
    <property type="protein sequence ID" value="GHD43121.1"/>
    <property type="molecule type" value="Genomic_DNA"/>
</dbReference>
<dbReference type="SUPFAM" id="SSF52317">
    <property type="entry name" value="Class I glutamine amidotransferase-like"/>
    <property type="match status" value="1"/>
</dbReference>
<reference evidence="5" key="1">
    <citation type="journal article" date="2014" name="Int. J. Syst. Evol. Microbiol.">
        <title>Complete genome sequence of Corynebacterium casei LMG S-19264T (=DSM 44701T), isolated from a smear-ripened cheese.</title>
        <authorList>
            <consortium name="US DOE Joint Genome Institute (JGI-PGF)"/>
            <person name="Walter F."/>
            <person name="Albersmeier A."/>
            <person name="Kalinowski J."/>
            <person name="Ruckert C."/>
        </authorList>
    </citation>
    <scope>NUCLEOTIDE SEQUENCE</scope>
    <source>
        <strain evidence="5">KCTC 42651</strain>
    </source>
</reference>